<evidence type="ECO:0000313" key="18">
    <source>
        <dbReference type="EMBL" id="RNF62124.1"/>
    </source>
</evidence>
<evidence type="ECO:0000256" key="4">
    <source>
        <dbReference type="ARBA" id="ARBA00004496"/>
    </source>
</evidence>
<feature type="binding site" evidence="14 15">
    <location>
        <position position="18"/>
    </location>
    <ligand>
        <name>a divalent metal cation</name>
        <dbReference type="ChEBI" id="CHEBI:60240"/>
    </ligand>
</feature>
<comment type="caution">
    <text evidence="18">The sequence shown here is derived from an EMBL/GenBank/DDBJ whole genome shotgun (WGS) entry which is preliminary data.</text>
</comment>
<comment type="cofactor">
    <cofactor evidence="14 15">
        <name>Mn(2+)</name>
        <dbReference type="ChEBI" id="CHEBI:29035"/>
    </cofactor>
    <cofactor evidence="14 15">
        <name>Mg(2+)</name>
        <dbReference type="ChEBI" id="CHEBI:18420"/>
    </cofactor>
    <text evidence="14 15">Manganese or magnesium. Binds 1 divalent metal ion per monomer in the absence of substrate. May bind a second metal ion after substrate binding.</text>
</comment>
<evidence type="ECO:0000256" key="8">
    <source>
        <dbReference type="ARBA" id="ARBA00022490"/>
    </source>
</evidence>
<dbReference type="RefSeq" id="WP_123103795.1">
    <property type="nucleotide sequence ID" value="NZ_CP127527.1"/>
</dbReference>
<accession>A0A3M8R4I6</accession>
<organism evidence="18">
    <name type="scientific">Acidithiobacillus sulfuriphilus</name>
    <dbReference type="NCBI Taxonomy" id="1867749"/>
    <lineage>
        <taxon>Bacteria</taxon>
        <taxon>Pseudomonadati</taxon>
        <taxon>Pseudomonadota</taxon>
        <taxon>Acidithiobacillia</taxon>
        <taxon>Acidithiobacillales</taxon>
        <taxon>Acidithiobacillaceae</taxon>
        <taxon>Acidithiobacillus</taxon>
    </lineage>
</organism>
<evidence type="ECO:0000256" key="7">
    <source>
        <dbReference type="ARBA" id="ARBA00019179"/>
    </source>
</evidence>
<dbReference type="GO" id="GO:0006298">
    <property type="term" value="P:mismatch repair"/>
    <property type="evidence" value="ECO:0007669"/>
    <property type="project" value="TreeGrafter"/>
</dbReference>
<keyword evidence="8 14" id="KW-0963">Cytoplasm</keyword>
<dbReference type="NCBIfam" id="NF000595">
    <property type="entry name" value="PRK00015.1-3"/>
    <property type="match status" value="1"/>
</dbReference>
<evidence type="ECO:0000256" key="3">
    <source>
        <dbReference type="ARBA" id="ARBA00004065"/>
    </source>
</evidence>
<dbReference type="GO" id="GO:0032299">
    <property type="term" value="C:ribonuclease H2 complex"/>
    <property type="evidence" value="ECO:0007669"/>
    <property type="project" value="TreeGrafter"/>
</dbReference>
<dbReference type="AlphaFoldDB" id="A0A3M8R4I6"/>
<feature type="domain" description="RNase H type-2" evidence="17">
    <location>
        <begin position="12"/>
        <end position="196"/>
    </location>
</feature>
<dbReference type="OrthoDB" id="5292662at2"/>
<evidence type="ECO:0000256" key="11">
    <source>
        <dbReference type="ARBA" id="ARBA00022759"/>
    </source>
</evidence>
<keyword evidence="13 14" id="KW-0464">Manganese</keyword>
<evidence type="ECO:0000256" key="14">
    <source>
        <dbReference type="HAMAP-Rule" id="MF_00052"/>
    </source>
</evidence>
<gene>
    <name evidence="14" type="primary">rnhB</name>
    <name evidence="18" type="ORF">EC580_07730</name>
</gene>
<evidence type="ECO:0000256" key="13">
    <source>
        <dbReference type="ARBA" id="ARBA00023211"/>
    </source>
</evidence>
<evidence type="ECO:0000256" key="12">
    <source>
        <dbReference type="ARBA" id="ARBA00022801"/>
    </source>
</evidence>
<keyword evidence="11 14" id="KW-0255">Endonuclease</keyword>
<reference evidence="18" key="1">
    <citation type="submission" date="2018-10" db="EMBL/GenBank/DDBJ databases">
        <title>Acidithiobacillus sulfuriphilus sp. nov.: an extremely acidophilic sulfur-oxidizing chemolithotroph isolated from a neutral pH environment.</title>
        <authorList>
            <person name="Falagan C."/>
            <person name="Moya-Beltran A."/>
            <person name="Quatrini R."/>
            <person name="Johnson D.B."/>
        </authorList>
    </citation>
    <scope>NUCLEOTIDE SEQUENCE [LARGE SCALE GENOMIC DNA]</scope>
    <source>
        <strain evidence="18">CJ-2</strain>
    </source>
</reference>
<evidence type="ECO:0000256" key="1">
    <source>
        <dbReference type="ARBA" id="ARBA00000077"/>
    </source>
</evidence>
<comment type="subcellular location">
    <subcellularLocation>
        <location evidence="4 14">Cytoplasm</location>
    </subcellularLocation>
</comment>
<dbReference type="PANTHER" id="PTHR10954:SF18">
    <property type="entry name" value="RIBONUCLEASE HII"/>
    <property type="match status" value="1"/>
</dbReference>
<dbReference type="GO" id="GO:0005737">
    <property type="term" value="C:cytoplasm"/>
    <property type="evidence" value="ECO:0007669"/>
    <property type="project" value="UniProtKB-SubCell"/>
</dbReference>
<dbReference type="EC" id="3.1.26.4" evidence="6 14"/>
<dbReference type="SUPFAM" id="SSF53098">
    <property type="entry name" value="Ribonuclease H-like"/>
    <property type="match status" value="1"/>
</dbReference>
<feature type="binding site" evidence="14 15">
    <location>
        <position position="108"/>
    </location>
    <ligand>
        <name>a divalent metal cation</name>
        <dbReference type="ChEBI" id="CHEBI:60240"/>
    </ligand>
</feature>
<dbReference type="GO" id="GO:0030145">
    <property type="term" value="F:manganese ion binding"/>
    <property type="evidence" value="ECO:0007669"/>
    <property type="project" value="UniProtKB-UniRule"/>
</dbReference>
<name>A0A3M8R4I6_9PROT</name>
<dbReference type="CDD" id="cd07182">
    <property type="entry name" value="RNase_HII_bacteria_HII_like"/>
    <property type="match status" value="1"/>
</dbReference>
<dbReference type="PROSITE" id="PS51975">
    <property type="entry name" value="RNASE_H_2"/>
    <property type="match status" value="1"/>
</dbReference>
<sequence>MNQMVLLQHFGRDTAGVDEAGRGPLAGPVIAAAVILAWPIPGLDDSKRLSAQRRLHLARQIRQEAVAWSIAWAPVREIERDNILRASLQAMARAIAALPRRPLRILVDGNQSPPGMVVETIVGGDGQVDAIAAAGILAKVARDGEMQDLDACYPGYGFARHMGYGTDLHLQALRRLGPCPLHRRGFGPVDRAGEGC</sequence>
<evidence type="ECO:0000256" key="2">
    <source>
        <dbReference type="ARBA" id="ARBA00001946"/>
    </source>
</evidence>
<keyword evidence="10 14" id="KW-0479">Metal-binding</keyword>
<keyword evidence="9 14" id="KW-0540">Nuclease</keyword>
<dbReference type="Gene3D" id="3.30.420.10">
    <property type="entry name" value="Ribonuclease H-like superfamily/Ribonuclease H"/>
    <property type="match status" value="1"/>
</dbReference>
<evidence type="ECO:0000256" key="16">
    <source>
        <dbReference type="RuleBase" id="RU003515"/>
    </source>
</evidence>
<dbReference type="Pfam" id="PF01351">
    <property type="entry name" value="RNase_HII"/>
    <property type="match status" value="1"/>
</dbReference>
<evidence type="ECO:0000256" key="6">
    <source>
        <dbReference type="ARBA" id="ARBA00012180"/>
    </source>
</evidence>
<protein>
    <recommendedName>
        <fullName evidence="7 14">Ribonuclease HII</fullName>
        <shortName evidence="14">RNase HII</shortName>
        <ecNumber evidence="6 14">3.1.26.4</ecNumber>
    </recommendedName>
</protein>
<dbReference type="GO" id="GO:0003723">
    <property type="term" value="F:RNA binding"/>
    <property type="evidence" value="ECO:0007669"/>
    <property type="project" value="UniProtKB-UniRule"/>
</dbReference>
<dbReference type="PANTHER" id="PTHR10954">
    <property type="entry name" value="RIBONUCLEASE H2 SUBUNIT A"/>
    <property type="match status" value="1"/>
</dbReference>
<comment type="function">
    <text evidence="3 14 16">Endonuclease that specifically degrades the RNA of RNA-DNA hybrids.</text>
</comment>
<dbReference type="InterPro" id="IPR012337">
    <property type="entry name" value="RNaseH-like_sf"/>
</dbReference>
<comment type="similarity">
    <text evidence="5 14 16">Belongs to the RNase HII family.</text>
</comment>
<dbReference type="InterPro" id="IPR024567">
    <property type="entry name" value="RNase_HII/HIII_dom"/>
</dbReference>
<dbReference type="GO" id="GO:0004523">
    <property type="term" value="F:RNA-DNA hybrid ribonuclease activity"/>
    <property type="evidence" value="ECO:0007669"/>
    <property type="project" value="UniProtKB-UniRule"/>
</dbReference>
<evidence type="ECO:0000256" key="9">
    <source>
        <dbReference type="ARBA" id="ARBA00022722"/>
    </source>
</evidence>
<evidence type="ECO:0000259" key="17">
    <source>
        <dbReference type="PROSITE" id="PS51975"/>
    </source>
</evidence>
<evidence type="ECO:0000256" key="15">
    <source>
        <dbReference type="PROSITE-ProRule" id="PRU01319"/>
    </source>
</evidence>
<dbReference type="GO" id="GO:0043137">
    <property type="term" value="P:DNA replication, removal of RNA primer"/>
    <property type="evidence" value="ECO:0007669"/>
    <property type="project" value="TreeGrafter"/>
</dbReference>
<keyword evidence="12 14" id="KW-0378">Hydrolase</keyword>
<dbReference type="EMBL" id="RIZI01000165">
    <property type="protein sequence ID" value="RNF62124.1"/>
    <property type="molecule type" value="Genomic_DNA"/>
</dbReference>
<comment type="cofactor">
    <cofactor evidence="2">
        <name>Mg(2+)</name>
        <dbReference type="ChEBI" id="CHEBI:18420"/>
    </cofactor>
</comment>
<dbReference type="InterPro" id="IPR022898">
    <property type="entry name" value="RNase_HII"/>
</dbReference>
<feature type="binding site" evidence="14 15">
    <location>
        <position position="19"/>
    </location>
    <ligand>
        <name>a divalent metal cation</name>
        <dbReference type="ChEBI" id="CHEBI:60240"/>
    </ligand>
</feature>
<dbReference type="InterPro" id="IPR036397">
    <property type="entry name" value="RNaseH_sf"/>
</dbReference>
<dbReference type="HAMAP" id="MF_00052_B">
    <property type="entry name" value="RNase_HII_B"/>
    <property type="match status" value="1"/>
</dbReference>
<dbReference type="InterPro" id="IPR001352">
    <property type="entry name" value="RNase_HII/HIII"/>
</dbReference>
<evidence type="ECO:0000256" key="5">
    <source>
        <dbReference type="ARBA" id="ARBA00007383"/>
    </source>
</evidence>
<comment type="catalytic activity">
    <reaction evidence="1 14 15 16">
        <text>Endonucleolytic cleavage to 5'-phosphomonoester.</text>
        <dbReference type="EC" id="3.1.26.4"/>
    </reaction>
</comment>
<evidence type="ECO:0000256" key="10">
    <source>
        <dbReference type="ARBA" id="ARBA00022723"/>
    </source>
</evidence>
<proteinExistence type="inferred from homology"/>